<dbReference type="Gene3D" id="3.30.450.20">
    <property type="entry name" value="PAS domain"/>
    <property type="match status" value="3"/>
</dbReference>
<dbReference type="PANTHER" id="PTHR43304">
    <property type="entry name" value="PHYTOCHROME-LIKE PROTEIN CPH1"/>
    <property type="match status" value="1"/>
</dbReference>
<dbReference type="PANTHER" id="PTHR43304:SF1">
    <property type="entry name" value="PAC DOMAIN-CONTAINING PROTEIN"/>
    <property type="match status" value="1"/>
</dbReference>
<dbReference type="PROSITE" id="PS50109">
    <property type="entry name" value="HIS_KIN"/>
    <property type="match status" value="1"/>
</dbReference>
<organism evidence="7 8">
    <name type="scientific">Nibrella viscosa</name>
    <dbReference type="NCBI Taxonomy" id="1084524"/>
    <lineage>
        <taxon>Bacteria</taxon>
        <taxon>Pseudomonadati</taxon>
        <taxon>Bacteroidota</taxon>
        <taxon>Cytophagia</taxon>
        <taxon>Cytophagales</taxon>
        <taxon>Spirosomataceae</taxon>
        <taxon>Nibrella</taxon>
    </lineage>
</organism>
<name>A0ABP8K5Y6_9BACT</name>
<dbReference type="CDD" id="cd00082">
    <property type="entry name" value="HisKA"/>
    <property type="match status" value="1"/>
</dbReference>
<dbReference type="SUPFAM" id="SSF55874">
    <property type="entry name" value="ATPase domain of HSP90 chaperone/DNA topoisomerase II/histidine kinase"/>
    <property type="match status" value="1"/>
</dbReference>
<keyword evidence="8" id="KW-1185">Reference proteome</keyword>
<dbReference type="Gene3D" id="3.30.565.10">
    <property type="entry name" value="Histidine kinase-like ATPase, C-terminal domain"/>
    <property type="match status" value="1"/>
</dbReference>
<evidence type="ECO:0000256" key="4">
    <source>
        <dbReference type="ARBA" id="ARBA00022679"/>
    </source>
</evidence>
<evidence type="ECO:0000256" key="1">
    <source>
        <dbReference type="ARBA" id="ARBA00000085"/>
    </source>
</evidence>
<dbReference type="CDD" id="cd00130">
    <property type="entry name" value="PAS"/>
    <property type="match status" value="1"/>
</dbReference>
<accession>A0ABP8K5Y6</accession>
<dbReference type="InterPro" id="IPR036890">
    <property type="entry name" value="HATPase_C_sf"/>
</dbReference>
<dbReference type="SUPFAM" id="SSF55785">
    <property type="entry name" value="PYP-like sensor domain (PAS domain)"/>
    <property type="match status" value="3"/>
</dbReference>
<dbReference type="InterPro" id="IPR005467">
    <property type="entry name" value="His_kinase_dom"/>
</dbReference>
<dbReference type="Proteomes" id="UP001500936">
    <property type="component" value="Unassembled WGS sequence"/>
</dbReference>
<gene>
    <name evidence="7" type="ORF">GCM10023187_14610</name>
</gene>
<dbReference type="Pfam" id="PF13426">
    <property type="entry name" value="PAS_9"/>
    <property type="match status" value="2"/>
</dbReference>
<dbReference type="Pfam" id="PF08448">
    <property type="entry name" value="PAS_4"/>
    <property type="match status" value="1"/>
</dbReference>
<dbReference type="Pfam" id="PF00512">
    <property type="entry name" value="HisKA"/>
    <property type="match status" value="1"/>
</dbReference>
<dbReference type="InterPro" id="IPR000014">
    <property type="entry name" value="PAS"/>
</dbReference>
<evidence type="ECO:0000256" key="2">
    <source>
        <dbReference type="ARBA" id="ARBA00012438"/>
    </source>
</evidence>
<dbReference type="EMBL" id="BAABHB010000002">
    <property type="protein sequence ID" value="GAA4400936.1"/>
    <property type="molecule type" value="Genomic_DNA"/>
</dbReference>
<dbReference type="Gene3D" id="1.10.287.130">
    <property type="match status" value="1"/>
</dbReference>
<reference evidence="8" key="1">
    <citation type="journal article" date="2019" name="Int. J. Syst. Evol. Microbiol.">
        <title>The Global Catalogue of Microorganisms (GCM) 10K type strain sequencing project: providing services to taxonomists for standard genome sequencing and annotation.</title>
        <authorList>
            <consortium name="The Broad Institute Genomics Platform"/>
            <consortium name="The Broad Institute Genome Sequencing Center for Infectious Disease"/>
            <person name="Wu L."/>
            <person name="Ma J."/>
        </authorList>
    </citation>
    <scope>NUCLEOTIDE SEQUENCE [LARGE SCALE GENOMIC DNA]</scope>
    <source>
        <strain evidence="8">JCM 17925</strain>
    </source>
</reference>
<dbReference type="InterPro" id="IPR035965">
    <property type="entry name" value="PAS-like_dom_sf"/>
</dbReference>
<evidence type="ECO:0000256" key="5">
    <source>
        <dbReference type="ARBA" id="ARBA00022777"/>
    </source>
</evidence>
<feature type="domain" description="Histidine kinase" evidence="6">
    <location>
        <begin position="393"/>
        <end position="619"/>
    </location>
</feature>
<dbReference type="PRINTS" id="PR00344">
    <property type="entry name" value="BCTRLSENSOR"/>
</dbReference>
<dbReference type="InterPro" id="IPR003594">
    <property type="entry name" value="HATPase_dom"/>
</dbReference>
<dbReference type="InterPro" id="IPR036097">
    <property type="entry name" value="HisK_dim/P_sf"/>
</dbReference>
<dbReference type="SMART" id="SM00388">
    <property type="entry name" value="HisKA"/>
    <property type="match status" value="1"/>
</dbReference>
<evidence type="ECO:0000256" key="3">
    <source>
        <dbReference type="ARBA" id="ARBA00022553"/>
    </source>
</evidence>
<dbReference type="InterPro" id="IPR003661">
    <property type="entry name" value="HisK_dim/P_dom"/>
</dbReference>
<comment type="catalytic activity">
    <reaction evidence="1">
        <text>ATP + protein L-histidine = ADP + protein N-phospho-L-histidine.</text>
        <dbReference type="EC" id="2.7.13.3"/>
    </reaction>
</comment>
<keyword evidence="4" id="KW-0808">Transferase</keyword>
<protein>
    <recommendedName>
        <fullName evidence="2">histidine kinase</fullName>
        <ecNumber evidence="2">2.7.13.3</ecNumber>
    </recommendedName>
</protein>
<dbReference type="InterPro" id="IPR004358">
    <property type="entry name" value="Sig_transdc_His_kin-like_C"/>
</dbReference>
<dbReference type="Pfam" id="PF02518">
    <property type="entry name" value="HATPase_c"/>
    <property type="match status" value="1"/>
</dbReference>
<dbReference type="InterPro" id="IPR052162">
    <property type="entry name" value="Sensor_kinase/Photoreceptor"/>
</dbReference>
<keyword evidence="3" id="KW-0597">Phosphoprotein</keyword>
<dbReference type="InterPro" id="IPR013656">
    <property type="entry name" value="PAS_4"/>
</dbReference>
<dbReference type="SMART" id="SM00387">
    <property type="entry name" value="HATPase_c"/>
    <property type="match status" value="1"/>
</dbReference>
<dbReference type="SUPFAM" id="SSF47384">
    <property type="entry name" value="Homodimeric domain of signal transducing histidine kinase"/>
    <property type="match status" value="1"/>
</dbReference>
<dbReference type="EC" id="2.7.13.3" evidence="2"/>
<evidence type="ECO:0000259" key="6">
    <source>
        <dbReference type="PROSITE" id="PS50109"/>
    </source>
</evidence>
<comment type="caution">
    <text evidence="7">The sequence shown here is derived from an EMBL/GenBank/DDBJ whole genome shotgun (WGS) entry which is preliminary data.</text>
</comment>
<proteinExistence type="predicted"/>
<evidence type="ECO:0000313" key="8">
    <source>
        <dbReference type="Proteomes" id="UP001500936"/>
    </source>
</evidence>
<keyword evidence="5" id="KW-0418">Kinase</keyword>
<evidence type="ECO:0000313" key="7">
    <source>
        <dbReference type="EMBL" id="GAA4400936.1"/>
    </source>
</evidence>
<sequence>MLNEFRLEVAASPYLFLGLAPVYAESGHLESVRVQSASPAAIDLFGLPEEATDQPLTNLLPAMLSAPVRTQLQQVLDSGDDRQFDLQLLTPTGNRWFDVRASRASATDLHLLFWDITRHRRKAQWLEDILDTTRKGVVVYEGIRDERGVIIDFIAIYCNPALADMTLQKPDDILNRTVTERYADAIGDKLFNKYISVLETGVSVRKLQYLDQQERWYEVSLERMQGYLIATYEEITRAQHTARQEAQNALLLNSVLDASLTAIIAIDSVRDETGTITDFICRIANNTFIRVSGRPATDIIGHRMLEKHPHFLTSEAFSRYVDAVETGQSQQFEQHFPGHHGDRWFTVSVVKKGDGLVLSFMEITDLKHTQHQLEASVNQLSQSNYNLEQFAYVASHDLQEPLRKIQAFSDLLMHHHAEFLNEAGQDLLRRVQDAARRMQLLVRDLLTFSRLTTRSEEFEKVDLNKLVRDVLNDLEMGIVEHKAHINVGPLPEVFGSSLRLQQLIQNLVSNAIKFHKPGEAAVVRITATDVAGHQLPPPLNDQSDKRWVAIEVTDNGIGFEEKYKDRIFQPFQRLHGRHQYAGTGIGLAVCKHVAESHGGAINVRSQPGAGSTFTLFLPV</sequence>